<dbReference type="InterPro" id="IPR023606">
    <property type="entry name" value="CoA-Trfase_III_dom_1_sf"/>
</dbReference>
<reference evidence="2 3" key="1">
    <citation type="submission" date="2019-07" db="EMBL/GenBank/DDBJ databases">
        <title>Qingshengfaniella alkalisoli gen. nov., sp. nov., isolated from saline soil.</title>
        <authorList>
            <person name="Xu L."/>
            <person name="Huang X.-X."/>
            <person name="Sun J.-Q."/>
        </authorList>
    </citation>
    <scope>NUCLEOTIDE SEQUENCE [LARGE SCALE GENOMIC DNA]</scope>
    <source>
        <strain evidence="2 3">DSM 27279</strain>
    </source>
</reference>
<keyword evidence="1 2" id="KW-0808">Transferase</keyword>
<dbReference type="SUPFAM" id="SSF89796">
    <property type="entry name" value="CoA-transferase family III (CaiB/BaiF)"/>
    <property type="match status" value="1"/>
</dbReference>
<dbReference type="OrthoDB" id="5294844at2"/>
<organism evidence="2 3">
    <name type="scientific">Verticiella sediminum</name>
    <dbReference type="NCBI Taxonomy" id="1247510"/>
    <lineage>
        <taxon>Bacteria</taxon>
        <taxon>Pseudomonadati</taxon>
        <taxon>Pseudomonadota</taxon>
        <taxon>Betaproteobacteria</taxon>
        <taxon>Burkholderiales</taxon>
        <taxon>Alcaligenaceae</taxon>
        <taxon>Verticiella</taxon>
    </lineage>
</organism>
<dbReference type="PANTHER" id="PTHR48207:SF3">
    <property type="entry name" value="SUCCINATE--HYDROXYMETHYLGLUTARATE COA-TRANSFERASE"/>
    <property type="match status" value="1"/>
</dbReference>
<evidence type="ECO:0000313" key="2">
    <source>
        <dbReference type="EMBL" id="TSH94852.1"/>
    </source>
</evidence>
<gene>
    <name evidence="2" type="ORF">FOZ76_11975</name>
</gene>
<dbReference type="Gene3D" id="3.30.1540.10">
    <property type="entry name" value="formyl-coa transferase, domain 3"/>
    <property type="match status" value="1"/>
</dbReference>
<accession>A0A556APN1</accession>
<dbReference type="Gene3D" id="3.40.50.10540">
    <property type="entry name" value="Crotonobetainyl-coa:carnitine coa-transferase, domain 1"/>
    <property type="match status" value="1"/>
</dbReference>
<sequence length="407" mass="43294">MPNPSAPLSHIRVLDLSRVLAGPWASQLLADLGADVIKVERPGNGDDTRAWGPPFLETPSGPGDAGYYLTANRGKRSITLDLDKSEAQDLVRRLAAQSDVVLENFKVGTLARFGLDYPSLSRVNPRLVYCSITGFGQSGPRAAAPAYDFLIQAMGGLMSITGEPAEEPGGTPQKVGVPIVDLVTGVYAAVGALAAIAQRERTGRGDHIDLGMLDVQVSLLANQAMNYLMSGRTPQRTGTAHPNIQPQRVFACQDGDMVLVVGNDGQFARLCAAIGQPGLAADARYATNGARVRNQASLTALLTAVFVRETRAHWEAVLGTAGVPCGPINSVPEVFAEAQVRHRGMLRHLPHALAGEVPQVASPLRFTESDGIARRGPPLIGEHTDEVLQELGETPERIARLRAAHII</sequence>
<dbReference type="InterPro" id="IPR050483">
    <property type="entry name" value="CoA-transferase_III_domain"/>
</dbReference>
<name>A0A556APN1_9BURK</name>
<dbReference type="InterPro" id="IPR003673">
    <property type="entry name" value="CoA-Trfase_fam_III"/>
</dbReference>
<dbReference type="RefSeq" id="WP_143948498.1">
    <property type="nucleotide sequence ID" value="NZ_BAABMB010000001.1"/>
</dbReference>
<dbReference type="InterPro" id="IPR044855">
    <property type="entry name" value="CoA-Trfase_III_dom3_sf"/>
</dbReference>
<evidence type="ECO:0000256" key="1">
    <source>
        <dbReference type="ARBA" id="ARBA00022679"/>
    </source>
</evidence>
<dbReference type="EMBL" id="VLTJ01000023">
    <property type="protein sequence ID" value="TSH94852.1"/>
    <property type="molecule type" value="Genomic_DNA"/>
</dbReference>
<dbReference type="Proteomes" id="UP000318405">
    <property type="component" value="Unassembled WGS sequence"/>
</dbReference>
<dbReference type="PANTHER" id="PTHR48207">
    <property type="entry name" value="SUCCINATE--HYDROXYMETHYLGLUTARATE COA-TRANSFERASE"/>
    <property type="match status" value="1"/>
</dbReference>
<comment type="caution">
    <text evidence="2">The sequence shown here is derived from an EMBL/GenBank/DDBJ whole genome shotgun (WGS) entry which is preliminary data.</text>
</comment>
<dbReference type="AlphaFoldDB" id="A0A556APN1"/>
<evidence type="ECO:0000313" key="3">
    <source>
        <dbReference type="Proteomes" id="UP000318405"/>
    </source>
</evidence>
<keyword evidence="3" id="KW-1185">Reference proteome</keyword>
<dbReference type="GO" id="GO:0008410">
    <property type="term" value="F:CoA-transferase activity"/>
    <property type="evidence" value="ECO:0007669"/>
    <property type="project" value="TreeGrafter"/>
</dbReference>
<protein>
    <submittedName>
        <fullName evidence="2">CoA transferase</fullName>
    </submittedName>
</protein>
<dbReference type="Pfam" id="PF02515">
    <property type="entry name" value="CoA_transf_3"/>
    <property type="match status" value="1"/>
</dbReference>
<proteinExistence type="predicted"/>